<evidence type="ECO:0000256" key="3">
    <source>
        <dbReference type="ARBA" id="ARBA00007614"/>
    </source>
</evidence>
<organism evidence="13 14">
    <name type="scientific">Methylobacterium aquaticum</name>
    <dbReference type="NCBI Taxonomy" id="270351"/>
    <lineage>
        <taxon>Bacteria</taxon>
        <taxon>Pseudomonadati</taxon>
        <taxon>Pseudomonadota</taxon>
        <taxon>Alphaproteobacteria</taxon>
        <taxon>Hyphomicrobiales</taxon>
        <taxon>Methylobacteriaceae</taxon>
        <taxon>Methylobacterium</taxon>
    </lineage>
</organism>
<dbReference type="FunFam" id="3.40.1160.10:FF:000001">
    <property type="entry name" value="Uridylate kinase"/>
    <property type="match status" value="1"/>
</dbReference>
<evidence type="ECO:0000256" key="9">
    <source>
        <dbReference type="ARBA" id="ARBA00022975"/>
    </source>
</evidence>
<dbReference type="EMBL" id="AP014704">
    <property type="protein sequence ID" value="BAQ47113.1"/>
    <property type="molecule type" value="Genomic_DNA"/>
</dbReference>
<comment type="similarity">
    <text evidence="3 11">Belongs to the UMP kinase family.</text>
</comment>
<comment type="subunit">
    <text evidence="11">Homohexamer.</text>
</comment>
<keyword evidence="9 11" id="KW-0665">Pyrimidine biosynthesis</keyword>
<evidence type="ECO:0000256" key="1">
    <source>
        <dbReference type="ARBA" id="ARBA00004496"/>
    </source>
</evidence>
<feature type="binding site" evidence="11">
    <location>
        <position position="67"/>
    </location>
    <ligand>
        <name>UMP</name>
        <dbReference type="ChEBI" id="CHEBI:57865"/>
    </ligand>
</feature>
<keyword evidence="6 11" id="KW-0547">Nucleotide-binding</keyword>
<evidence type="ECO:0000313" key="13">
    <source>
        <dbReference type="EMBL" id="BAQ47113.1"/>
    </source>
</evidence>
<name>A0A0C6FEU7_9HYPH</name>
<dbReference type="GO" id="GO:0044210">
    <property type="term" value="P:'de novo' CTP biosynthetic process"/>
    <property type="evidence" value="ECO:0007669"/>
    <property type="project" value="UniProtKB-UniRule"/>
</dbReference>
<feature type="binding site" evidence="11">
    <location>
        <position position="72"/>
    </location>
    <ligand>
        <name>ATP</name>
        <dbReference type="ChEBI" id="CHEBI:30616"/>
    </ligand>
</feature>
<feature type="binding site" evidence="11">
    <location>
        <position position="68"/>
    </location>
    <ligand>
        <name>ATP</name>
        <dbReference type="ChEBI" id="CHEBI:30616"/>
    </ligand>
</feature>
<dbReference type="InterPro" id="IPR011817">
    <property type="entry name" value="Uridylate_kinase"/>
</dbReference>
<dbReference type="RefSeq" id="WP_060848114.1">
    <property type="nucleotide sequence ID" value="NZ_AP014704.1"/>
</dbReference>
<accession>A0A0C6FEU7</accession>
<comment type="function">
    <text evidence="11">Catalyzes the reversible phosphorylation of UMP to UDP.</text>
</comment>
<dbReference type="PIRSF" id="PIRSF005650">
    <property type="entry name" value="Uridylate_kin"/>
    <property type="match status" value="1"/>
</dbReference>
<dbReference type="EC" id="2.7.4.22" evidence="11"/>
<dbReference type="Pfam" id="PF00696">
    <property type="entry name" value="AA_kinase"/>
    <property type="match status" value="1"/>
</dbReference>
<comment type="catalytic activity">
    <reaction evidence="10 11">
        <text>UMP + ATP = UDP + ADP</text>
        <dbReference type="Rhea" id="RHEA:24400"/>
        <dbReference type="ChEBI" id="CHEBI:30616"/>
        <dbReference type="ChEBI" id="CHEBI:57865"/>
        <dbReference type="ChEBI" id="CHEBI:58223"/>
        <dbReference type="ChEBI" id="CHEBI:456216"/>
        <dbReference type="EC" id="2.7.4.22"/>
    </reaction>
</comment>
<dbReference type="GO" id="GO:0006225">
    <property type="term" value="P:UDP biosynthetic process"/>
    <property type="evidence" value="ECO:0007669"/>
    <property type="project" value="TreeGrafter"/>
</dbReference>
<comment type="subcellular location">
    <subcellularLocation>
        <location evidence="1 11">Cytoplasm</location>
    </subcellularLocation>
</comment>
<dbReference type="GO" id="GO:0005524">
    <property type="term" value="F:ATP binding"/>
    <property type="evidence" value="ECO:0007669"/>
    <property type="project" value="UniProtKB-KW"/>
</dbReference>
<keyword evidence="4 11" id="KW-0963">Cytoplasm</keyword>
<sequence length="252" mass="26105">MPDHRLSDPSLTAQGAPRFRRVLVKLSGEALAAPDGYWLHPPTLAALADDIARAVEKGFEIALVVGGGNVIRGARVSAAGWIDRATGDSLGMMATVMNSLALETALNAAGVTARTMSAVSMPTICETYARQPALHHLDKGQVVVLAGGTGNPYFTTDTAAVLRAAELKCDAVLKATQVDGVYSADPKTNPDAVRYERLSHDEAIARDLKVMDTAAFALARDGGLPLIVGSVHAPSSVTAILTGAAPSTLVAP</sequence>
<gene>
    <name evidence="11 13" type="primary">pyrH</name>
    <name evidence="13" type="ORF">Maq22A_c20345</name>
</gene>
<evidence type="ECO:0000256" key="7">
    <source>
        <dbReference type="ARBA" id="ARBA00022777"/>
    </source>
</evidence>
<feature type="binding site" evidence="11">
    <location>
        <position position="182"/>
    </location>
    <ligand>
        <name>ATP</name>
        <dbReference type="ChEBI" id="CHEBI:30616"/>
    </ligand>
</feature>
<dbReference type="InterPro" id="IPR001048">
    <property type="entry name" value="Asp/Glu/Uridylate_kinase"/>
</dbReference>
<evidence type="ECO:0000256" key="2">
    <source>
        <dbReference type="ARBA" id="ARBA00004791"/>
    </source>
</evidence>
<feature type="binding site" evidence="11">
    <location>
        <position position="185"/>
    </location>
    <ligand>
        <name>ATP</name>
        <dbReference type="ChEBI" id="CHEBI:30616"/>
    </ligand>
</feature>
<evidence type="ECO:0000256" key="10">
    <source>
        <dbReference type="ARBA" id="ARBA00047767"/>
    </source>
</evidence>
<keyword evidence="5 11" id="KW-0808">Transferase</keyword>
<protein>
    <recommendedName>
        <fullName evidence="11">Uridylate kinase</fullName>
        <shortName evidence="11">UK</shortName>
        <ecNumber evidence="11">2.7.4.22</ecNumber>
    </recommendedName>
    <alternativeName>
        <fullName evidence="11">Uridine monophosphate kinase</fullName>
        <shortName evidence="11">UMP kinase</shortName>
        <shortName evidence="11">UMPK</shortName>
    </alternativeName>
</protein>
<dbReference type="InterPro" id="IPR015963">
    <property type="entry name" value="Uridylate_kinase_bac"/>
</dbReference>
<comment type="pathway">
    <text evidence="2 11">Pyrimidine metabolism; CTP biosynthesis via de novo pathway; UDP from UMP (UMPK route): step 1/1.</text>
</comment>
<dbReference type="InterPro" id="IPR036393">
    <property type="entry name" value="AceGlu_kinase-like_sf"/>
</dbReference>
<feature type="binding site" evidence="11">
    <location>
        <begin position="149"/>
        <end position="156"/>
    </location>
    <ligand>
        <name>UMP</name>
        <dbReference type="ChEBI" id="CHEBI:57865"/>
    </ligand>
</feature>
<evidence type="ECO:0000259" key="12">
    <source>
        <dbReference type="Pfam" id="PF00696"/>
    </source>
</evidence>
<keyword evidence="7 11" id="KW-0418">Kinase</keyword>
<dbReference type="SUPFAM" id="SSF53633">
    <property type="entry name" value="Carbamate kinase-like"/>
    <property type="match status" value="1"/>
</dbReference>
<evidence type="ECO:0000256" key="6">
    <source>
        <dbReference type="ARBA" id="ARBA00022741"/>
    </source>
</evidence>
<evidence type="ECO:0000256" key="5">
    <source>
        <dbReference type="ARBA" id="ARBA00022679"/>
    </source>
</evidence>
<feature type="binding site" evidence="11">
    <location>
        <begin position="25"/>
        <end position="28"/>
    </location>
    <ligand>
        <name>ATP</name>
        <dbReference type="ChEBI" id="CHEBI:30616"/>
    </ligand>
</feature>
<dbReference type="HAMAP" id="MF_01220_B">
    <property type="entry name" value="PyrH_B"/>
    <property type="match status" value="1"/>
</dbReference>
<dbReference type="AlphaFoldDB" id="A0A0C6FEU7"/>
<proteinExistence type="inferred from homology"/>
<dbReference type="OrthoDB" id="9807458at2"/>
<reference evidence="13 14" key="1">
    <citation type="journal article" date="2015" name="Genome Announc.">
        <title>Complete Genome Sequence of Methylobacterium aquaticum Strain 22A, Isolated from Racomitrium japonicum Moss.</title>
        <authorList>
            <person name="Tani A."/>
            <person name="Ogura Y."/>
            <person name="Hayashi T."/>
            <person name="Kimbara K."/>
        </authorList>
    </citation>
    <scope>NUCLEOTIDE SEQUENCE [LARGE SCALE GENOMIC DNA]</scope>
    <source>
        <strain evidence="13 14">MA-22A</strain>
    </source>
</reference>
<dbReference type="KEGG" id="maqu:Maq22A_c20345"/>
<feature type="binding site" evidence="11">
    <location>
        <position position="88"/>
    </location>
    <ligand>
        <name>UMP</name>
        <dbReference type="ChEBI" id="CHEBI:57865"/>
    </ligand>
</feature>
<dbReference type="GO" id="GO:0005829">
    <property type="term" value="C:cytosol"/>
    <property type="evidence" value="ECO:0007669"/>
    <property type="project" value="TreeGrafter"/>
</dbReference>
<dbReference type="CDD" id="cd04254">
    <property type="entry name" value="AAK_UMPK-PyrH-Ec"/>
    <property type="match status" value="1"/>
</dbReference>
<feature type="domain" description="Aspartate/glutamate/uridylate kinase" evidence="12">
    <location>
        <begin position="21"/>
        <end position="229"/>
    </location>
</feature>
<evidence type="ECO:0000256" key="11">
    <source>
        <dbReference type="HAMAP-Rule" id="MF_01220"/>
    </source>
</evidence>
<feature type="binding site" evidence="11">
    <location>
        <position position="176"/>
    </location>
    <ligand>
        <name>ATP</name>
        <dbReference type="ChEBI" id="CHEBI:30616"/>
    </ligand>
</feature>
<dbReference type="PATRIC" id="fig|270351.10.peg.3930"/>
<dbReference type="STRING" id="270351.Maq22A_c20345"/>
<evidence type="ECO:0000313" key="14">
    <source>
        <dbReference type="Proteomes" id="UP000061432"/>
    </source>
</evidence>
<reference evidence="14" key="2">
    <citation type="submission" date="2015-01" db="EMBL/GenBank/DDBJ databases">
        <title>Complete genome sequence of Methylobacterium aquaticum strain 22A.</title>
        <authorList>
            <person name="Tani A."/>
            <person name="Ogura Y."/>
            <person name="Hayashi T."/>
        </authorList>
    </citation>
    <scope>NUCLEOTIDE SEQUENCE [LARGE SCALE GENOMIC DNA]</scope>
    <source>
        <strain evidence="14">MA-22A</strain>
    </source>
</reference>
<evidence type="ECO:0000256" key="8">
    <source>
        <dbReference type="ARBA" id="ARBA00022840"/>
    </source>
</evidence>
<dbReference type="GO" id="GO:0033862">
    <property type="term" value="F:UMP kinase activity"/>
    <property type="evidence" value="ECO:0007669"/>
    <property type="project" value="UniProtKB-EC"/>
</dbReference>
<dbReference type="Proteomes" id="UP000061432">
    <property type="component" value="Chromosome"/>
</dbReference>
<dbReference type="PANTHER" id="PTHR42833:SF4">
    <property type="entry name" value="URIDYLATE KINASE PUMPKIN, CHLOROPLASTIC"/>
    <property type="match status" value="1"/>
</dbReference>
<keyword evidence="8 11" id="KW-0067">ATP-binding</keyword>
<dbReference type="NCBIfam" id="TIGR02075">
    <property type="entry name" value="pyrH_bact"/>
    <property type="match status" value="1"/>
</dbReference>
<dbReference type="UniPathway" id="UPA00159">
    <property type="reaction ID" value="UER00275"/>
</dbReference>
<dbReference type="PANTHER" id="PTHR42833">
    <property type="entry name" value="URIDYLATE KINASE"/>
    <property type="match status" value="1"/>
</dbReference>
<dbReference type="Gene3D" id="3.40.1160.10">
    <property type="entry name" value="Acetylglutamate kinase-like"/>
    <property type="match status" value="1"/>
</dbReference>
<feature type="binding site" evidence="11">
    <location>
        <position position="177"/>
    </location>
    <ligand>
        <name>ATP</name>
        <dbReference type="ChEBI" id="CHEBI:30616"/>
    </ligand>
</feature>
<comment type="activity regulation">
    <text evidence="11">Inhibited by UTP.</text>
</comment>
<comment type="caution">
    <text evidence="11">Lacks conserved residue(s) required for the propagation of feature annotation.</text>
</comment>
<evidence type="ECO:0000256" key="4">
    <source>
        <dbReference type="ARBA" id="ARBA00022490"/>
    </source>
</evidence>